<reference evidence="3" key="2">
    <citation type="journal article" date="2019" name="Int. J. Syst. Evol. Microbiol.">
        <title>The Global Catalogue of Microorganisms (GCM) 10K type strain sequencing project: providing services to taxonomists for standard genome sequencing and annotation.</title>
        <authorList>
            <consortium name="The Broad Institute Genomics Platform"/>
            <consortium name="The Broad Institute Genome Sequencing Center for Infectious Disease"/>
            <person name="Wu L."/>
            <person name="Ma J."/>
        </authorList>
    </citation>
    <scope>NUCLEOTIDE SEQUENCE [LARGE SCALE GENOMIC DNA]</scope>
    <source>
        <strain evidence="3">CCUG 63830</strain>
    </source>
</reference>
<reference evidence="2" key="1">
    <citation type="journal article" date="2014" name="Int. J. Syst. Evol. Microbiol.">
        <title>Complete genome of a new Firmicutes species belonging to the dominant human colonic microbiota ('Ruminococcus bicirculans') reveals two chromosomes and a selective capacity to utilize plant glucans.</title>
        <authorList>
            <consortium name="NISC Comparative Sequencing Program"/>
            <person name="Wegmann U."/>
            <person name="Louis P."/>
            <person name="Goesmann A."/>
            <person name="Henrissat B."/>
            <person name="Duncan S.H."/>
            <person name="Flint H.J."/>
        </authorList>
    </citation>
    <scope>NUCLEOTIDE SEQUENCE</scope>
    <source>
        <strain evidence="2">NBRC 112888</strain>
    </source>
</reference>
<evidence type="ECO:0000313" key="3">
    <source>
        <dbReference type="Proteomes" id="UP001596317"/>
    </source>
</evidence>
<dbReference type="EMBL" id="JBHSWB010000004">
    <property type="protein sequence ID" value="MFC6663641.1"/>
    <property type="molecule type" value="Genomic_DNA"/>
</dbReference>
<name>A0ABW1ZTC2_9DEIO</name>
<keyword evidence="3" id="KW-1185">Reference proteome</keyword>
<sequence length="168" mass="19440">MRSTALRTALGSARIVQTEQGVCVYLPGRVTVQIGAADCDEQGRMLATTRRLFGQALDQVHLHRALRAFRLAAICRTVLIDDEHRYYYRVLRFGRAALFYPGRAAPLDLRQQRRMARFATHDHTRRVNTIHERVTLTPESRRADARFMKAAGRRFVMCEILLQEHFPF</sequence>
<reference evidence="2" key="3">
    <citation type="submission" date="2024-09" db="EMBL/GenBank/DDBJ databases">
        <authorList>
            <person name="Sun Q."/>
            <person name="Mori K."/>
        </authorList>
    </citation>
    <scope>NUCLEOTIDE SEQUENCE</scope>
    <source>
        <strain evidence="2">NBRC 112888</strain>
    </source>
</reference>
<dbReference type="EMBL" id="JBHSWB010000004">
    <property type="protein sequence ID" value="MFC6663888.1"/>
    <property type="molecule type" value="Genomic_DNA"/>
</dbReference>
<accession>A0ABW1ZTC2</accession>
<comment type="caution">
    <text evidence="2">The sequence shown here is derived from an EMBL/GenBank/DDBJ whole genome shotgun (WGS) entry which is preliminary data.</text>
</comment>
<evidence type="ECO:0000313" key="2">
    <source>
        <dbReference type="EMBL" id="MFC6663888.1"/>
    </source>
</evidence>
<gene>
    <name evidence="1" type="ORF">ACFP90_26880</name>
    <name evidence="2" type="ORF">ACFP90_28245</name>
</gene>
<dbReference type="RefSeq" id="WP_224609799.1">
    <property type="nucleotide sequence ID" value="NZ_JAIQXV010000012.1"/>
</dbReference>
<organism evidence="2 3">
    <name type="scientific">Deinococcus multiflagellatus</name>
    <dbReference type="NCBI Taxonomy" id="1656887"/>
    <lineage>
        <taxon>Bacteria</taxon>
        <taxon>Thermotogati</taxon>
        <taxon>Deinococcota</taxon>
        <taxon>Deinococci</taxon>
        <taxon>Deinococcales</taxon>
        <taxon>Deinococcaceae</taxon>
        <taxon>Deinococcus</taxon>
    </lineage>
</organism>
<dbReference type="Proteomes" id="UP001596317">
    <property type="component" value="Unassembled WGS sequence"/>
</dbReference>
<evidence type="ECO:0000313" key="1">
    <source>
        <dbReference type="EMBL" id="MFC6663641.1"/>
    </source>
</evidence>
<proteinExistence type="predicted"/>
<protein>
    <submittedName>
        <fullName evidence="2">Uncharacterized protein</fullName>
    </submittedName>
</protein>